<dbReference type="AlphaFoldDB" id="A0A2D4NC61"/>
<dbReference type="EMBL" id="IACM01167574">
    <property type="protein sequence ID" value="LAB43262.1"/>
    <property type="molecule type" value="Transcribed_RNA"/>
</dbReference>
<organism evidence="1">
    <name type="scientific">Micrurus spixii</name>
    <name type="common">Amazon coral snake</name>
    <dbReference type="NCBI Taxonomy" id="129469"/>
    <lineage>
        <taxon>Eukaryota</taxon>
        <taxon>Metazoa</taxon>
        <taxon>Chordata</taxon>
        <taxon>Craniata</taxon>
        <taxon>Vertebrata</taxon>
        <taxon>Euteleostomi</taxon>
        <taxon>Lepidosauria</taxon>
        <taxon>Squamata</taxon>
        <taxon>Bifurcata</taxon>
        <taxon>Unidentata</taxon>
        <taxon>Episquamata</taxon>
        <taxon>Toxicofera</taxon>
        <taxon>Serpentes</taxon>
        <taxon>Colubroidea</taxon>
        <taxon>Elapidae</taxon>
        <taxon>Elapinae</taxon>
        <taxon>Micrurus</taxon>
    </lineage>
</organism>
<protein>
    <submittedName>
        <fullName evidence="1">Uncharacterized protein</fullName>
    </submittedName>
</protein>
<sequence length="149" mass="17257">MIEDCIYCLNLKHSDLPKIEICSVNVSGLISPTSLCLNMHFHIQGEDVLDKEELSSRRDILLCYHLYWAIAIHIYCEYPLTQTNVFVRSTYIVNKAQPENKYMKESILSIFLTIHPEALNLSSCHKLQNILQEPVLKDHNLSKNFPDHT</sequence>
<accession>A0A2D4NC61</accession>
<name>A0A2D4NC61_9SAUR</name>
<proteinExistence type="predicted"/>
<evidence type="ECO:0000313" key="1">
    <source>
        <dbReference type="EMBL" id="LAB43262.1"/>
    </source>
</evidence>
<reference evidence="1" key="2">
    <citation type="submission" date="2017-11" db="EMBL/GenBank/DDBJ databases">
        <title>Coralsnake Venomics: Analyses of Venom Gland Transcriptomes and Proteomes of Six Brazilian Taxa.</title>
        <authorList>
            <person name="Aird S.D."/>
            <person name="Jorge da Silva N."/>
            <person name="Qiu L."/>
            <person name="Villar-Briones A."/>
            <person name="Aparecida-Saddi V."/>
            <person name="Campos-Telles M.P."/>
            <person name="Grau M."/>
            <person name="Mikheyev A.S."/>
        </authorList>
    </citation>
    <scope>NUCLEOTIDE SEQUENCE</scope>
    <source>
        <tissue evidence="1">Venom_gland</tissue>
    </source>
</reference>
<reference evidence="1" key="1">
    <citation type="submission" date="2017-07" db="EMBL/GenBank/DDBJ databases">
        <authorList>
            <person name="Mikheyev A."/>
            <person name="Grau M."/>
        </authorList>
    </citation>
    <scope>NUCLEOTIDE SEQUENCE</scope>
    <source>
        <tissue evidence="1">Venom_gland</tissue>
    </source>
</reference>